<dbReference type="RefSeq" id="WP_345729552.1">
    <property type="nucleotide sequence ID" value="NZ_BAAAYN010000024.1"/>
</dbReference>
<comment type="caution">
    <text evidence="1">The sequence shown here is derived from an EMBL/GenBank/DDBJ whole genome shotgun (WGS) entry which is preliminary data.</text>
</comment>
<dbReference type="Proteomes" id="UP001501676">
    <property type="component" value="Unassembled WGS sequence"/>
</dbReference>
<protein>
    <recommendedName>
        <fullName evidence="3">CHAD domain-containing protein</fullName>
    </recommendedName>
</protein>
<reference evidence="2" key="1">
    <citation type="journal article" date="2019" name="Int. J. Syst. Evol. Microbiol.">
        <title>The Global Catalogue of Microorganisms (GCM) 10K type strain sequencing project: providing services to taxonomists for standard genome sequencing and annotation.</title>
        <authorList>
            <consortium name="The Broad Institute Genomics Platform"/>
            <consortium name="The Broad Institute Genome Sequencing Center for Infectious Disease"/>
            <person name="Wu L."/>
            <person name="Ma J."/>
        </authorList>
    </citation>
    <scope>NUCLEOTIDE SEQUENCE [LARGE SCALE GENOMIC DNA]</scope>
    <source>
        <strain evidence="2">JCM 9458</strain>
    </source>
</reference>
<sequence length="402" mass="43386">MAVPRSRAGVDRALAALNEQRHRLAGALVAMDTGQGGLAHLRAPGLRGATRRLADRLQPRIDALWAGFAALGTVLDTAERLRTSTRWPSRAQLAEIALLLERPIGALSQQPIAAVLEQPIAAVLEQPIADDTLPEAYRTVPVPELCRRLDHDHRQVRAALDHLDARVAAVIALLGDLECRLAAAGPGSPELDAHAATVRDLRNHATADPLGTDLDGPAVRALVTAVETTAARLAQQAAERARYPARRAALRETLDRLADAESRARDAYALATEKIHDPRLPPATDSEPALRRRLGTLDRLDVVAQDQALPALERAVTEALDHATARHEFADGLLARREELRGRLEAYRMKALRLGLIERADVHAGYTAARTLLWTAPCDLPAATRAVVAYQRSLLTTPGGTA</sequence>
<proteinExistence type="predicted"/>
<gene>
    <name evidence="1" type="ORF">GCM10020369_38720</name>
</gene>
<evidence type="ECO:0000313" key="1">
    <source>
        <dbReference type="EMBL" id="GAA3389262.1"/>
    </source>
</evidence>
<accession>A0ABP6T0H5</accession>
<dbReference type="EMBL" id="BAAAYN010000024">
    <property type="protein sequence ID" value="GAA3389262.1"/>
    <property type="molecule type" value="Genomic_DNA"/>
</dbReference>
<keyword evidence="2" id="KW-1185">Reference proteome</keyword>
<organism evidence="1 2">
    <name type="scientific">Cryptosporangium minutisporangium</name>
    <dbReference type="NCBI Taxonomy" id="113569"/>
    <lineage>
        <taxon>Bacteria</taxon>
        <taxon>Bacillati</taxon>
        <taxon>Actinomycetota</taxon>
        <taxon>Actinomycetes</taxon>
        <taxon>Cryptosporangiales</taxon>
        <taxon>Cryptosporangiaceae</taxon>
        <taxon>Cryptosporangium</taxon>
    </lineage>
</organism>
<evidence type="ECO:0008006" key="3">
    <source>
        <dbReference type="Google" id="ProtNLM"/>
    </source>
</evidence>
<name>A0ABP6T0H5_9ACTN</name>
<evidence type="ECO:0000313" key="2">
    <source>
        <dbReference type="Proteomes" id="UP001501676"/>
    </source>
</evidence>